<keyword evidence="2" id="KW-1185">Reference proteome</keyword>
<accession>A0A2N9B014</accession>
<evidence type="ECO:0000313" key="1">
    <source>
        <dbReference type="EMBL" id="SOR76658.1"/>
    </source>
</evidence>
<name>A0A2N9B014_STRCX</name>
<dbReference type="AlphaFoldDB" id="A0A2N9B014"/>
<reference evidence="2" key="1">
    <citation type="submission" date="2017-11" db="EMBL/GenBank/DDBJ databases">
        <authorList>
            <person name="Wibberg D."/>
        </authorList>
    </citation>
    <scope>NUCLEOTIDE SEQUENCE [LARGE SCALE GENOMIC DNA]</scope>
</reference>
<organism evidence="1 2">
    <name type="scientific">Streptomyces chartreusis NRRL 3882</name>
    <dbReference type="NCBI Taxonomy" id="1079985"/>
    <lineage>
        <taxon>Bacteria</taxon>
        <taxon>Bacillati</taxon>
        <taxon>Actinomycetota</taxon>
        <taxon>Actinomycetes</taxon>
        <taxon>Kitasatosporales</taxon>
        <taxon>Streptomycetaceae</taxon>
        <taxon>Streptomyces</taxon>
    </lineage>
</organism>
<dbReference type="Proteomes" id="UP000235464">
    <property type="component" value="Chromosome I"/>
</dbReference>
<dbReference type="EMBL" id="LT963352">
    <property type="protein sequence ID" value="SOR76658.1"/>
    <property type="molecule type" value="Genomic_DNA"/>
</dbReference>
<proteinExistence type="predicted"/>
<gene>
    <name evidence="1" type="ORF">SCNRRL3882_0141</name>
</gene>
<sequence length="30" mass="3483">MVRQERAIRTRRTILEAAAVREPHPGRIKA</sequence>
<evidence type="ECO:0000313" key="2">
    <source>
        <dbReference type="Proteomes" id="UP000235464"/>
    </source>
</evidence>
<protein>
    <submittedName>
        <fullName evidence="1">Uncharacterized protein</fullName>
    </submittedName>
</protein>